<evidence type="ECO:0000256" key="1">
    <source>
        <dbReference type="SAM" id="MobiDB-lite"/>
    </source>
</evidence>
<evidence type="ECO:0000313" key="2">
    <source>
        <dbReference type="EMBL" id="MPC07839.1"/>
    </source>
</evidence>
<dbReference type="EMBL" id="VSRR010000009">
    <property type="protein sequence ID" value="MPC07839.1"/>
    <property type="molecule type" value="Genomic_DNA"/>
</dbReference>
<proteinExistence type="predicted"/>
<dbReference type="AlphaFoldDB" id="A0A5B7CE89"/>
<sequence>MLSANRTPAQPAFLPDLARPGHNTRATATGRPHPPHPGPLLGCRGRGGADAVGGALSLGGAEWEVSGRCSEAASHSLAPPALLYLLTLTFPHSVPSLPPCSRSLILFPLF</sequence>
<organism evidence="2 3">
    <name type="scientific">Portunus trituberculatus</name>
    <name type="common">Swimming crab</name>
    <name type="synonym">Neptunus trituberculatus</name>
    <dbReference type="NCBI Taxonomy" id="210409"/>
    <lineage>
        <taxon>Eukaryota</taxon>
        <taxon>Metazoa</taxon>
        <taxon>Ecdysozoa</taxon>
        <taxon>Arthropoda</taxon>
        <taxon>Crustacea</taxon>
        <taxon>Multicrustacea</taxon>
        <taxon>Malacostraca</taxon>
        <taxon>Eumalacostraca</taxon>
        <taxon>Eucarida</taxon>
        <taxon>Decapoda</taxon>
        <taxon>Pleocyemata</taxon>
        <taxon>Brachyura</taxon>
        <taxon>Eubrachyura</taxon>
        <taxon>Portunoidea</taxon>
        <taxon>Portunidae</taxon>
        <taxon>Portuninae</taxon>
        <taxon>Portunus</taxon>
    </lineage>
</organism>
<accession>A0A5B7CE89</accession>
<keyword evidence="3" id="KW-1185">Reference proteome</keyword>
<reference evidence="2 3" key="1">
    <citation type="submission" date="2019-05" db="EMBL/GenBank/DDBJ databases">
        <title>Another draft genome of Portunus trituberculatus and its Hox gene families provides insights of decapod evolution.</title>
        <authorList>
            <person name="Jeong J.-H."/>
            <person name="Song I."/>
            <person name="Kim S."/>
            <person name="Choi T."/>
            <person name="Kim D."/>
            <person name="Ryu S."/>
            <person name="Kim W."/>
        </authorList>
    </citation>
    <scope>NUCLEOTIDE SEQUENCE [LARGE SCALE GENOMIC DNA]</scope>
    <source>
        <tissue evidence="2">Muscle</tissue>
    </source>
</reference>
<dbReference type="Proteomes" id="UP000324222">
    <property type="component" value="Unassembled WGS sequence"/>
</dbReference>
<comment type="caution">
    <text evidence="2">The sequence shown here is derived from an EMBL/GenBank/DDBJ whole genome shotgun (WGS) entry which is preliminary data.</text>
</comment>
<protein>
    <submittedName>
        <fullName evidence="2">Uncharacterized protein</fullName>
    </submittedName>
</protein>
<feature type="region of interest" description="Disordered" evidence="1">
    <location>
        <begin position="1"/>
        <end position="39"/>
    </location>
</feature>
<name>A0A5B7CE89_PORTR</name>
<gene>
    <name evidence="2" type="ORF">E2C01_000406</name>
</gene>
<evidence type="ECO:0000313" key="3">
    <source>
        <dbReference type="Proteomes" id="UP000324222"/>
    </source>
</evidence>